<evidence type="ECO:0000313" key="7">
    <source>
        <dbReference type="Proteomes" id="UP000182977"/>
    </source>
</evidence>
<evidence type="ECO:0000256" key="3">
    <source>
        <dbReference type="ARBA" id="ARBA00022840"/>
    </source>
</evidence>
<evidence type="ECO:0000256" key="2">
    <source>
        <dbReference type="ARBA" id="ARBA00022741"/>
    </source>
</evidence>
<evidence type="ECO:0000256" key="1">
    <source>
        <dbReference type="ARBA" id="ARBA00022448"/>
    </source>
</evidence>
<dbReference type="SMART" id="SM00382">
    <property type="entry name" value="AAA"/>
    <property type="match status" value="1"/>
</dbReference>
<protein>
    <submittedName>
        <fullName evidence="6">Iron complex transport system ATP-binding protein</fullName>
    </submittedName>
</protein>
<keyword evidence="4" id="KW-1278">Translocase</keyword>
<dbReference type="Proteomes" id="UP000182977">
    <property type="component" value="Chromosome I"/>
</dbReference>
<dbReference type="PANTHER" id="PTHR42794:SF1">
    <property type="entry name" value="HEMIN IMPORT ATP-BINDING PROTEIN HMUV"/>
    <property type="match status" value="1"/>
</dbReference>
<dbReference type="Gene3D" id="3.40.50.300">
    <property type="entry name" value="P-loop containing nucleotide triphosphate hydrolases"/>
    <property type="match status" value="1"/>
</dbReference>
<dbReference type="Pfam" id="PF00005">
    <property type="entry name" value="ABC_tran"/>
    <property type="match status" value="1"/>
</dbReference>
<name>A0A1H2LBT8_9ACTN</name>
<evidence type="ECO:0000313" key="6">
    <source>
        <dbReference type="EMBL" id="SDU78274.1"/>
    </source>
</evidence>
<reference evidence="7" key="1">
    <citation type="submission" date="2016-10" db="EMBL/GenBank/DDBJ databases">
        <authorList>
            <person name="Varghese N."/>
            <person name="Submissions S."/>
        </authorList>
    </citation>
    <scope>NUCLEOTIDE SEQUENCE [LARGE SCALE GENOMIC DNA]</scope>
    <source>
        <strain evidence="7">DSM 45079</strain>
    </source>
</reference>
<dbReference type="InterPro" id="IPR027417">
    <property type="entry name" value="P-loop_NTPase"/>
</dbReference>
<dbReference type="InterPro" id="IPR003593">
    <property type="entry name" value="AAA+_ATPase"/>
</dbReference>
<accession>A0A1H2LBT8</accession>
<dbReference type="EMBL" id="LT629791">
    <property type="protein sequence ID" value="SDU78274.1"/>
    <property type="molecule type" value="Genomic_DNA"/>
</dbReference>
<proteinExistence type="predicted"/>
<dbReference type="SUPFAM" id="SSF52540">
    <property type="entry name" value="P-loop containing nucleoside triphosphate hydrolases"/>
    <property type="match status" value="1"/>
</dbReference>
<dbReference type="GO" id="GO:0005524">
    <property type="term" value="F:ATP binding"/>
    <property type="evidence" value="ECO:0007669"/>
    <property type="project" value="UniProtKB-KW"/>
</dbReference>
<gene>
    <name evidence="6" type="ORF">SAMN04488563_5749</name>
</gene>
<keyword evidence="7" id="KW-1185">Reference proteome</keyword>
<sequence length="347" mass="36609">MTGDVVLEAVGLVAGYRSGRRRSTPVVAAVTAGLRRGRLVCLLGPNGAGKSTLLRTLVGSQPALGGSVRLDGTELAALSARERAQRLAVVLTDRVDVGLLTARDLVAIGRTPRTGWLRSLRRDDLEVVEWALGAAGAADLAHRHVDELSDGERQRVMVARALAQEPAVLVLDEPTAFLDLTRRVELMVLLRRLADETGLAVLMSMHDLELAMRTADEIWLVHPGGRFQAGAPEDLGADGSIASAYAGDDIRFDHAAGTFVTDEQRGGLPVRVDGDDVAVLWACRAAARAGLTVTPSAPHRVAVESGPSVGWTLTGPGGATSTGSGFAALVDRLKDLDRPLIPPDIEK</sequence>
<feature type="domain" description="ABC transporter" evidence="5">
    <location>
        <begin position="7"/>
        <end position="248"/>
    </location>
</feature>
<evidence type="ECO:0000256" key="4">
    <source>
        <dbReference type="ARBA" id="ARBA00022967"/>
    </source>
</evidence>
<evidence type="ECO:0000259" key="5">
    <source>
        <dbReference type="PROSITE" id="PS50893"/>
    </source>
</evidence>
<dbReference type="CDD" id="cd03214">
    <property type="entry name" value="ABC_Iron-Siderophores_B12_Hemin"/>
    <property type="match status" value="1"/>
</dbReference>
<dbReference type="PANTHER" id="PTHR42794">
    <property type="entry name" value="HEMIN IMPORT ATP-BINDING PROTEIN HMUV"/>
    <property type="match status" value="1"/>
</dbReference>
<keyword evidence="1" id="KW-0813">Transport</keyword>
<keyword evidence="2" id="KW-0547">Nucleotide-binding</keyword>
<dbReference type="InterPro" id="IPR003439">
    <property type="entry name" value="ABC_transporter-like_ATP-bd"/>
</dbReference>
<dbReference type="RefSeq" id="WP_046770804.1">
    <property type="nucleotide sequence ID" value="NZ_LBMC01000032.1"/>
</dbReference>
<organism evidence="6 7">
    <name type="scientific">Jiangella alkaliphila</name>
    <dbReference type="NCBI Taxonomy" id="419479"/>
    <lineage>
        <taxon>Bacteria</taxon>
        <taxon>Bacillati</taxon>
        <taxon>Actinomycetota</taxon>
        <taxon>Actinomycetes</taxon>
        <taxon>Jiangellales</taxon>
        <taxon>Jiangellaceae</taxon>
        <taxon>Jiangella</taxon>
    </lineage>
</organism>
<dbReference type="GO" id="GO:0016887">
    <property type="term" value="F:ATP hydrolysis activity"/>
    <property type="evidence" value="ECO:0007669"/>
    <property type="project" value="InterPro"/>
</dbReference>
<keyword evidence="3 6" id="KW-0067">ATP-binding</keyword>
<dbReference type="OrthoDB" id="3579586at2"/>
<dbReference type="STRING" id="419479.SAMN04488563_5749"/>
<dbReference type="AlphaFoldDB" id="A0A1H2LBT8"/>
<dbReference type="PROSITE" id="PS50893">
    <property type="entry name" value="ABC_TRANSPORTER_2"/>
    <property type="match status" value="1"/>
</dbReference>